<dbReference type="PANTHER" id="PTHR10909:SF392">
    <property type="entry name" value="ACYL-COENZYME A OXIDASE"/>
    <property type="match status" value="1"/>
</dbReference>
<dbReference type="GO" id="GO:0005777">
    <property type="term" value="C:peroxisome"/>
    <property type="evidence" value="ECO:0007669"/>
    <property type="project" value="UniProtKB-SubCell"/>
</dbReference>
<feature type="domain" description="Acyl-CoA oxidase C-terminal" evidence="14">
    <location>
        <begin position="486"/>
        <end position="668"/>
    </location>
</feature>
<dbReference type="Proteomes" id="UP000230750">
    <property type="component" value="Unassembled WGS sequence"/>
</dbReference>
<dbReference type="SUPFAM" id="SSF47203">
    <property type="entry name" value="Acyl-CoA dehydrogenase C-terminal domain-like"/>
    <property type="match status" value="2"/>
</dbReference>
<dbReference type="SUPFAM" id="SSF56645">
    <property type="entry name" value="Acyl-CoA dehydrogenase NM domain-like"/>
    <property type="match status" value="1"/>
</dbReference>
<dbReference type="InterPro" id="IPR037069">
    <property type="entry name" value="AcylCoA_DH/ox_N_sf"/>
</dbReference>
<keyword evidence="7" id="KW-0276">Fatty acid metabolism</keyword>
<evidence type="ECO:0000256" key="6">
    <source>
        <dbReference type="ARBA" id="ARBA00022827"/>
    </source>
</evidence>
<evidence type="ECO:0000256" key="9">
    <source>
        <dbReference type="ARBA" id="ARBA00023098"/>
    </source>
</evidence>
<dbReference type="GO" id="GO:0005504">
    <property type="term" value="F:fatty acid binding"/>
    <property type="evidence" value="ECO:0007669"/>
    <property type="project" value="TreeGrafter"/>
</dbReference>
<dbReference type="AlphaFoldDB" id="A0A2G8L7S3"/>
<keyword evidence="9" id="KW-0443">Lipid metabolism</keyword>
<dbReference type="Pfam" id="PF22924">
    <property type="entry name" value="ACOX_C_alpha1"/>
    <property type="match status" value="1"/>
</dbReference>
<dbReference type="Gene3D" id="1.20.140.10">
    <property type="entry name" value="Butyryl-CoA Dehydrogenase, subunit A, domain 3"/>
    <property type="match status" value="2"/>
</dbReference>
<evidence type="ECO:0000313" key="17">
    <source>
        <dbReference type="EMBL" id="PIK56190.1"/>
    </source>
</evidence>
<evidence type="ECO:0000256" key="13">
    <source>
        <dbReference type="PIRSR" id="PIRSR000168-2"/>
    </source>
</evidence>
<proteinExistence type="inferred from homology"/>
<dbReference type="InterPro" id="IPR046373">
    <property type="entry name" value="Acyl-CoA_Oxase/DH_mid-dom_sf"/>
</dbReference>
<dbReference type="Pfam" id="PF14749">
    <property type="entry name" value="Acyl-CoA_ox_N"/>
    <property type="match status" value="1"/>
</dbReference>
<feature type="active site" description="Proton acceptor" evidence="12">
    <location>
        <position position="433"/>
    </location>
</feature>
<evidence type="ECO:0000256" key="1">
    <source>
        <dbReference type="ARBA" id="ARBA00001974"/>
    </source>
</evidence>
<dbReference type="InterPro" id="IPR055060">
    <property type="entry name" value="ACOX_C_alpha1"/>
</dbReference>
<dbReference type="InterPro" id="IPR009100">
    <property type="entry name" value="AcylCoA_DH/oxidase_NM_dom_sf"/>
</dbReference>
<dbReference type="STRING" id="307972.A0A2G8L7S3"/>
<evidence type="ECO:0000256" key="8">
    <source>
        <dbReference type="ARBA" id="ARBA00023002"/>
    </source>
</evidence>
<dbReference type="InterPro" id="IPR036250">
    <property type="entry name" value="AcylCo_DH-like_C"/>
</dbReference>
<dbReference type="InterPro" id="IPR002655">
    <property type="entry name" value="Acyl-CoA_oxidase_C"/>
</dbReference>
<dbReference type="FunFam" id="1.20.140.10:FF:000013">
    <property type="entry name" value="Acyl-coenzyme A oxidase"/>
    <property type="match status" value="1"/>
</dbReference>
<feature type="domain" description="Acyl-coenzyme A oxidase N-terminal" evidence="15">
    <location>
        <begin position="37"/>
        <end position="145"/>
    </location>
</feature>
<evidence type="ECO:0000313" key="18">
    <source>
        <dbReference type="Proteomes" id="UP000230750"/>
    </source>
</evidence>
<evidence type="ECO:0000256" key="7">
    <source>
        <dbReference type="ARBA" id="ARBA00022832"/>
    </source>
</evidence>
<dbReference type="GO" id="GO:0003997">
    <property type="term" value="F:acyl-CoA oxidase activity"/>
    <property type="evidence" value="ECO:0007669"/>
    <property type="project" value="InterPro"/>
</dbReference>
<name>A0A2G8L7S3_STIJA</name>
<dbReference type="InterPro" id="IPR012258">
    <property type="entry name" value="Acyl-CoA_oxidase"/>
</dbReference>
<dbReference type="FunFam" id="2.40.110.10:FF:000003">
    <property type="entry name" value="Acyl-coenzyme A oxidase"/>
    <property type="match status" value="1"/>
</dbReference>
<dbReference type="PANTHER" id="PTHR10909">
    <property type="entry name" value="ELECTRON TRANSPORT OXIDOREDUCTASE"/>
    <property type="match status" value="1"/>
</dbReference>
<evidence type="ECO:0000259" key="14">
    <source>
        <dbReference type="Pfam" id="PF01756"/>
    </source>
</evidence>
<protein>
    <recommendedName>
        <fullName evidence="11">Acyl-coenzyme A oxidase</fullName>
    </recommendedName>
</protein>
<dbReference type="GO" id="GO:0033540">
    <property type="term" value="P:fatty acid beta-oxidation using acyl-CoA oxidase"/>
    <property type="evidence" value="ECO:0007669"/>
    <property type="project" value="TreeGrafter"/>
</dbReference>
<evidence type="ECO:0000256" key="4">
    <source>
        <dbReference type="ARBA" id="ARBA00006288"/>
    </source>
</evidence>
<keyword evidence="8" id="KW-0560">Oxidoreductase</keyword>
<comment type="pathway">
    <text evidence="3">Lipid metabolism; peroxisomal fatty acid beta-oxidation.</text>
</comment>
<feature type="binding site" evidence="13">
    <location>
        <position position="151"/>
    </location>
    <ligand>
        <name>FAD</name>
        <dbReference type="ChEBI" id="CHEBI:57692"/>
    </ligand>
</feature>
<dbReference type="Pfam" id="PF01756">
    <property type="entry name" value="ACOX"/>
    <property type="match status" value="1"/>
</dbReference>
<keyword evidence="5 11" id="KW-0285">Flavoprotein</keyword>
<dbReference type="PIRSF" id="PIRSF000168">
    <property type="entry name" value="Acyl-CoA_oxidase"/>
    <property type="match status" value="1"/>
</dbReference>
<keyword evidence="6 11" id="KW-0274">FAD</keyword>
<evidence type="ECO:0000256" key="3">
    <source>
        <dbReference type="ARBA" id="ARBA00004846"/>
    </source>
</evidence>
<evidence type="ECO:0000256" key="10">
    <source>
        <dbReference type="ARBA" id="ARBA00023140"/>
    </source>
</evidence>
<evidence type="ECO:0000256" key="12">
    <source>
        <dbReference type="PIRSR" id="PIRSR000168-1"/>
    </source>
</evidence>
<comment type="cofactor">
    <cofactor evidence="1">
        <name>FAD</name>
        <dbReference type="ChEBI" id="CHEBI:57692"/>
    </cofactor>
</comment>
<dbReference type="GO" id="GO:0055088">
    <property type="term" value="P:lipid homeostasis"/>
    <property type="evidence" value="ECO:0007669"/>
    <property type="project" value="TreeGrafter"/>
</dbReference>
<evidence type="ECO:0000256" key="5">
    <source>
        <dbReference type="ARBA" id="ARBA00022630"/>
    </source>
</evidence>
<evidence type="ECO:0000256" key="2">
    <source>
        <dbReference type="ARBA" id="ARBA00004275"/>
    </source>
</evidence>
<keyword evidence="18" id="KW-1185">Reference proteome</keyword>
<comment type="subcellular location">
    <subcellularLocation>
        <location evidence="2">Peroxisome</location>
    </subcellularLocation>
</comment>
<keyword evidence="10" id="KW-0576">Peroxisome</keyword>
<sequence>MSARQLAGSSFKESSSINPDFVKERTASSCDAKELAIIVGEETLHQRRKFVESLIKDNPHFNDWDRYHQDHTQIFEAAIRRHCEWVKIKQQNNLSVEEGNLIYSVFLNDLSFGIHDAMFVPTIRRLANDQQRSKWLPLAENYEILGSYAQTELGHGTYLNGLETTATFDQETQEFVLNTPTISSMKWWPGSLGVVVNHAVVLAQLIVNGQRIGPQAFLVQIRDRETHQPLPGCHPGDIGPKWGFNGATNGYLRLDHVRIPRDQMLSKYLEVTSSGQLVSHGNPKVTYGTMIEMRCNLVADSANLLNKAVTIAIRYSVARRQGTIDASQGEVQILDYQSQQDKLFPLLATSYCFSFVAQSLMQMYKSSESAIQQGDFSKLPELHALSCGLKALLGDVMSKGCNTCRFSCGGHGYMLASGLPWLYERGSVINTVEGEKSPIFLQTARSLVKILGNPQAANLSEGAFTQYLLRPVTLKWQPRVRGQVRNPDNVTGAFRHRAQRLVMRAADRVATLMKEGHSQARSWNESQVFLVQCAQAHVELYCVEVFFDKLSTLHDASKGNREALHRLALLFALHMIRTDTGDFSEDGFASREQLSWVNDEYFSLLKELRPDALSLVDGFDNSDFTLHSVLGCFDGNVYQRLYESTKLEPKNQKVVPDVFHKYLGPFMKGQSKL</sequence>
<dbReference type="GO" id="GO:0071949">
    <property type="term" value="F:FAD binding"/>
    <property type="evidence" value="ECO:0007669"/>
    <property type="project" value="InterPro"/>
</dbReference>
<comment type="similarity">
    <text evidence="4 11">Belongs to the acyl-CoA oxidase family.</text>
</comment>
<reference evidence="17 18" key="1">
    <citation type="journal article" date="2017" name="PLoS Biol.">
        <title>The sea cucumber genome provides insights into morphological evolution and visceral regeneration.</title>
        <authorList>
            <person name="Zhang X."/>
            <person name="Sun L."/>
            <person name="Yuan J."/>
            <person name="Sun Y."/>
            <person name="Gao Y."/>
            <person name="Zhang L."/>
            <person name="Li S."/>
            <person name="Dai H."/>
            <person name="Hamel J.F."/>
            <person name="Liu C."/>
            <person name="Yu Y."/>
            <person name="Liu S."/>
            <person name="Lin W."/>
            <person name="Guo K."/>
            <person name="Jin S."/>
            <person name="Xu P."/>
            <person name="Storey K.B."/>
            <person name="Huan P."/>
            <person name="Zhang T."/>
            <person name="Zhou Y."/>
            <person name="Zhang J."/>
            <person name="Lin C."/>
            <person name="Li X."/>
            <person name="Xing L."/>
            <person name="Huo D."/>
            <person name="Sun M."/>
            <person name="Wang L."/>
            <person name="Mercier A."/>
            <person name="Li F."/>
            <person name="Yang H."/>
            <person name="Xiang J."/>
        </authorList>
    </citation>
    <scope>NUCLEOTIDE SEQUENCE [LARGE SCALE GENOMIC DNA]</scope>
    <source>
        <strain evidence="17">Shaxun</strain>
        <tissue evidence="17">Muscle</tissue>
    </source>
</reference>
<dbReference type="Gene3D" id="1.10.540.10">
    <property type="entry name" value="Acyl-CoA dehydrogenase/oxidase, N-terminal domain"/>
    <property type="match status" value="1"/>
</dbReference>
<evidence type="ECO:0000259" key="15">
    <source>
        <dbReference type="Pfam" id="PF14749"/>
    </source>
</evidence>
<evidence type="ECO:0000256" key="11">
    <source>
        <dbReference type="PIRNR" id="PIRNR000168"/>
    </source>
</evidence>
<dbReference type="OrthoDB" id="538336at2759"/>
<evidence type="ECO:0000259" key="16">
    <source>
        <dbReference type="Pfam" id="PF22924"/>
    </source>
</evidence>
<feature type="binding site" evidence="13">
    <location>
        <position position="190"/>
    </location>
    <ligand>
        <name>FAD</name>
        <dbReference type="ChEBI" id="CHEBI:57692"/>
    </ligand>
</feature>
<feature type="domain" description="Acyl-CoA oxidase C-alpha1" evidence="16">
    <location>
        <begin position="287"/>
        <end position="448"/>
    </location>
</feature>
<comment type="caution">
    <text evidence="17">The sequence shown here is derived from an EMBL/GenBank/DDBJ whole genome shotgun (WGS) entry which is preliminary data.</text>
</comment>
<dbReference type="InterPro" id="IPR029320">
    <property type="entry name" value="Acyl-CoA_ox_N"/>
</dbReference>
<accession>A0A2G8L7S3</accession>
<dbReference type="Gene3D" id="2.40.110.10">
    <property type="entry name" value="Butyryl-CoA Dehydrogenase, subunit A, domain 2"/>
    <property type="match status" value="1"/>
</dbReference>
<dbReference type="EMBL" id="MRZV01000185">
    <property type="protein sequence ID" value="PIK56190.1"/>
    <property type="molecule type" value="Genomic_DNA"/>
</dbReference>
<gene>
    <name evidence="17" type="ORF">BSL78_06929</name>
</gene>
<organism evidence="17 18">
    <name type="scientific">Stichopus japonicus</name>
    <name type="common">Sea cucumber</name>
    <dbReference type="NCBI Taxonomy" id="307972"/>
    <lineage>
        <taxon>Eukaryota</taxon>
        <taxon>Metazoa</taxon>
        <taxon>Echinodermata</taxon>
        <taxon>Eleutherozoa</taxon>
        <taxon>Echinozoa</taxon>
        <taxon>Holothuroidea</taxon>
        <taxon>Aspidochirotacea</taxon>
        <taxon>Aspidochirotida</taxon>
        <taxon>Stichopodidae</taxon>
        <taxon>Apostichopus</taxon>
    </lineage>
</organism>
<dbReference type="FunFam" id="1.20.140.10:FF:000005">
    <property type="entry name" value="Acyl-coenzyme A oxidase"/>
    <property type="match status" value="1"/>
</dbReference>